<dbReference type="PROSITE" id="PS50005">
    <property type="entry name" value="TPR"/>
    <property type="match status" value="1"/>
</dbReference>
<gene>
    <name evidence="2" type="ORF">UFOPK1835_00153</name>
</gene>
<dbReference type="InterPro" id="IPR011990">
    <property type="entry name" value="TPR-like_helical_dom_sf"/>
</dbReference>
<feature type="region of interest" description="Disordered" evidence="1">
    <location>
        <begin position="1"/>
        <end position="53"/>
    </location>
</feature>
<dbReference type="Pfam" id="PF13414">
    <property type="entry name" value="TPR_11"/>
    <property type="match status" value="1"/>
</dbReference>
<evidence type="ECO:0000313" key="2">
    <source>
        <dbReference type="EMBL" id="CAB4597525.1"/>
    </source>
</evidence>
<proteinExistence type="predicted"/>
<reference evidence="2" key="1">
    <citation type="submission" date="2020-05" db="EMBL/GenBank/DDBJ databases">
        <authorList>
            <person name="Chiriac C."/>
            <person name="Salcher M."/>
            <person name="Ghai R."/>
            <person name="Kavagutti S V."/>
        </authorList>
    </citation>
    <scope>NUCLEOTIDE SEQUENCE</scope>
</reference>
<dbReference type="Gene3D" id="1.25.40.10">
    <property type="entry name" value="Tetratricopeptide repeat domain"/>
    <property type="match status" value="1"/>
</dbReference>
<dbReference type="AlphaFoldDB" id="A0A6J6GEQ7"/>
<dbReference type="InterPro" id="IPR019734">
    <property type="entry name" value="TPR_rpt"/>
</dbReference>
<organism evidence="2">
    <name type="scientific">freshwater metagenome</name>
    <dbReference type="NCBI Taxonomy" id="449393"/>
    <lineage>
        <taxon>unclassified sequences</taxon>
        <taxon>metagenomes</taxon>
        <taxon>ecological metagenomes</taxon>
    </lineage>
</organism>
<accession>A0A6J6GEQ7</accession>
<name>A0A6J6GEQ7_9ZZZZ</name>
<feature type="compositionally biased region" description="Low complexity" evidence="1">
    <location>
        <begin position="9"/>
        <end position="24"/>
    </location>
</feature>
<sequence>MSNPSSGESGTAARKAARAQSTAGPSRGRTTVKGDPAGRGKGPSAPVRKKLDPDALVALEEERDFLLRSLEDLEREHAAGDVDDVDYAALNDDYTARAADVIRAIDTRNELAASSRPVRSWKRSALTLGLVAFLAVGAGWVVFRDSGTRAPGQGLSGDVRQDSANLILRAQGYTGQASAALQAGNTDKALAQYELAIESYDKALELSPANAEALTYRGWVLHTLATNSEASIATQLDVQARIYLDQAIAADPAYADARVFRAILERNAGEFAAAQVDLDAVDMNAIPPYMKSMIDSVRNDVATGLAGS</sequence>
<protein>
    <submittedName>
        <fullName evidence="2">Unannotated protein</fullName>
    </submittedName>
</protein>
<dbReference type="SUPFAM" id="SSF48452">
    <property type="entry name" value="TPR-like"/>
    <property type="match status" value="1"/>
</dbReference>
<dbReference type="EMBL" id="CAEZUP010000004">
    <property type="protein sequence ID" value="CAB4597525.1"/>
    <property type="molecule type" value="Genomic_DNA"/>
</dbReference>
<evidence type="ECO:0000256" key="1">
    <source>
        <dbReference type="SAM" id="MobiDB-lite"/>
    </source>
</evidence>